<accession>A0A8J3DXC4</accession>
<evidence type="ECO:0000313" key="3">
    <source>
        <dbReference type="Proteomes" id="UP000630142"/>
    </source>
</evidence>
<dbReference type="EMBL" id="BMZQ01000004">
    <property type="protein sequence ID" value="GHD22181.1"/>
    <property type="molecule type" value="Genomic_DNA"/>
</dbReference>
<keyword evidence="1" id="KW-0560">Oxidoreductase</keyword>
<dbReference type="InterPro" id="IPR042204">
    <property type="entry name" value="2Fe-2S-bd_N"/>
</dbReference>
<dbReference type="Gene3D" id="3.10.20.440">
    <property type="entry name" value="2Fe-2S iron-sulphur cluster binding domain, sarcosine oxidase, alpha subunit, N-terminal domain"/>
    <property type="match status" value="1"/>
</dbReference>
<dbReference type="RefSeq" id="WP_189506738.1">
    <property type="nucleotide sequence ID" value="NZ_BMZQ01000004.1"/>
</dbReference>
<evidence type="ECO:0000256" key="1">
    <source>
        <dbReference type="ARBA" id="ARBA00023002"/>
    </source>
</evidence>
<dbReference type="GO" id="GO:0051536">
    <property type="term" value="F:iron-sulfur cluster binding"/>
    <property type="evidence" value="ECO:0007669"/>
    <property type="project" value="InterPro"/>
</dbReference>
<proteinExistence type="predicted"/>
<evidence type="ECO:0000313" key="2">
    <source>
        <dbReference type="EMBL" id="GHD22181.1"/>
    </source>
</evidence>
<dbReference type="InterPro" id="IPR036010">
    <property type="entry name" value="2Fe-2S_ferredoxin-like_sf"/>
</dbReference>
<dbReference type="Proteomes" id="UP000630142">
    <property type="component" value="Unassembled WGS sequence"/>
</dbReference>
<protein>
    <recommendedName>
        <fullName evidence="4">(2Fe-2S)-binding protein</fullName>
    </recommendedName>
</protein>
<dbReference type="Pfam" id="PF13510">
    <property type="entry name" value="Fer2_4"/>
    <property type="match status" value="1"/>
</dbReference>
<evidence type="ECO:0008006" key="4">
    <source>
        <dbReference type="Google" id="ProtNLM"/>
    </source>
</evidence>
<keyword evidence="3" id="KW-1185">Reference proteome</keyword>
<organism evidence="2 3">
    <name type="scientific">Tianweitania populi</name>
    <dbReference type="NCBI Taxonomy" id="1607949"/>
    <lineage>
        <taxon>Bacteria</taxon>
        <taxon>Pseudomonadati</taxon>
        <taxon>Pseudomonadota</taxon>
        <taxon>Alphaproteobacteria</taxon>
        <taxon>Hyphomicrobiales</taxon>
        <taxon>Phyllobacteriaceae</taxon>
        <taxon>Tianweitania</taxon>
    </lineage>
</organism>
<reference evidence="2" key="1">
    <citation type="journal article" date="2014" name="Int. J. Syst. Evol. Microbiol.">
        <title>Complete genome sequence of Corynebacterium casei LMG S-19264T (=DSM 44701T), isolated from a smear-ripened cheese.</title>
        <authorList>
            <consortium name="US DOE Joint Genome Institute (JGI-PGF)"/>
            <person name="Walter F."/>
            <person name="Albersmeier A."/>
            <person name="Kalinowski J."/>
            <person name="Ruckert C."/>
        </authorList>
    </citation>
    <scope>NUCLEOTIDE SEQUENCE</scope>
    <source>
        <strain evidence="2">KCTC 42249</strain>
    </source>
</reference>
<dbReference type="AlphaFoldDB" id="A0A8J3DXC4"/>
<comment type="caution">
    <text evidence="2">The sequence shown here is derived from an EMBL/GenBank/DDBJ whole genome shotgun (WGS) entry which is preliminary data.</text>
</comment>
<dbReference type="SUPFAM" id="SSF54292">
    <property type="entry name" value="2Fe-2S ferredoxin-like"/>
    <property type="match status" value="1"/>
</dbReference>
<sequence length="100" mass="10839">MLRRLREVTDPVTFSFDGCPVTAERGDTLAAALLAGGIDTIRHSVVGDQPRAPYCLMGVCFECLVTVDGVQNRQSCLMEVRDGMVVASQRGGRQVLQGNR</sequence>
<dbReference type="GO" id="GO:0016491">
    <property type="term" value="F:oxidoreductase activity"/>
    <property type="evidence" value="ECO:0007669"/>
    <property type="project" value="UniProtKB-KW"/>
</dbReference>
<name>A0A8J3DXC4_9HYPH</name>
<gene>
    <name evidence="2" type="ORF">GCM10016234_36370</name>
</gene>
<reference evidence="2" key="2">
    <citation type="submission" date="2020-09" db="EMBL/GenBank/DDBJ databases">
        <authorList>
            <person name="Sun Q."/>
            <person name="Kim S."/>
        </authorList>
    </citation>
    <scope>NUCLEOTIDE SEQUENCE</scope>
    <source>
        <strain evidence="2">KCTC 42249</strain>
    </source>
</reference>